<accession>A0A0A0N7G1</accession>
<dbReference type="KEGG" id="src:M271_18555"/>
<gene>
    <name evidence="1" type="ORF">D3C57_125030</name>
</gene>
<proteinExistence type="predicted"/>
<dbReference type="AlphaFoldDB" id="A0A0A0N7G1"/>
<comment type="caution">
    <text evidence="1">The sequence shown here is derived from an EMBL/GenBank/DDBJ whole genome shotgun (WGS) entry which is preliminary data.</text>
</comment>
<dbReference type="NCBIfam" id="NF038312">
    <property type="entry name" value="SCO5918_fam"/>
    <property type="match status" value="1"/>
</dbReference>
<dbReference type="eggNOG" id="ENOG5034769">
    <property type="taxonomic scope" value="Bacteria"/>
</dbReference>
<evidence type="ECO:0000313" key="2">
    <source>
        <dbReference type="Proteomes" id="UP000281594"/>
    </source>
</evidence>
<organism evidence="1 2">
    <name type="scientific">Streptomyces rapamycinicus (strain ATCC 29253 / DSM 41530 / NRRL 5491 / AYB-994)</name>
    <name type="common">Streptomyces hygroscopicus (strain ATCC 29253)</name>
    <dbReference type="NCBI Taxonomy" id="1343740"/>
    <lineage>
        <taxon>Bacteria</taxon>
        <taxon>Bacillati</taxon>
        <taxon>Actinomycetota</taxon>
        <taxon>Actinomycetes</taxon>
        <taxon>Kitasatosporales</taxon>
        <taxon>Streptomycetaceae</taxon>
        <taxon>Streptomyces</taxon>
        <taxon>Streptomyces violaceusniger group</taxon>
    </lineage>
</organism>
<reference evidence="1 2" key="1">
    <citation type="journal article" date="2018" name="J. Biol. Chem.">
        <title>Discovery of the actinoplanic acid pathway in Streptomyces rapamycinicus reveals a genetically conserved synergism with rapamycin.</title>
        <authorList>
            <person name="Mrak P."/>
            <person name="Krastel P."/>
            <person name="Pivk Lukancic P."/>
            <person name="Tao J."/>
            <person name="Pistorius D."/>
            <person name="Moore C.M."/>
        </authorList>
    </citation>
    <scope>NUCLEOTIDE SEQUENCE [LARGE SCALE GENOMIC DNA]</scope>
    <source>
        <strain evidence="1 2">NRRL 5491</strain>
    </source>
</reference>
<sequence>MRCVIARFPFDLTKSGVLASMKGVTPELVTGESVIIGRRQYPAKQVGEVITGQDRRDFTAGEVTRAMTRLGFTCRALPEISPARGLTPLEEASAQLGTPAPR</sequence>
<evidence type="ECO:0000313" key="1">
    <source>
        <dbReference type="EMBL" id="RLV81709.1"/>
    </source>
</evidence>
<dbReference type="RefSeq" id="WP_020868693.1">
    <property type="nucleotide sequence ID" value="NC_022785.1"/>
</dbReference>
<dbReference type="EMBL" id="QYCY01000001">
    <property type="protein sequence ID" value="RLV81709.1"/>
    <property type="molecule type" value="Genomic_DNA"/>
</dbReference>
<dbReference type="STRING" id="1343740.M271_18555"/>
<dbReference type="HOGENOM" id="CLU_2275908_0_0_11"/>
<protein>
    <submittedName>
        <fullName evidence="1">Uncharacterized protein</fullName>
    </submittedName>
</protein>
<dbReference type="InterPro" id="IPR047719">
    <property type="entry name" value="SCO5918-like"/>
</dbReference>
<dbReference type="Proteomes" id="UP000281594">
    <property type="component" value="Unassembled WGS sequence"/>
</dbReference>
<name>A0A0A0N7G1_STRRN</name>